<dbReference type="AlphaFoldDB" id="A0A916XVJ6"/>
<dbReference type="Proteomes" id="UP000625735">
    <property type="component" value="Unassembled WGS sequence"/>
</dbReference>
<evidence type="ECO:0000313" key="2">
    <source>
        <dbReference type="Proteomes" id="UP000625735"/>
    </source>
</evidence>
<organism evidence="1 2">
    <name type="scientific">Flavobacterium orientale</name>
    <dbReference type="NCBI Taxonomy" id="1756020"/>
    <lineage>
        <taxon>Bacteria</taxon>
        <taxon>Pseudomonadati</taxon>
        <taxon>Bacteroidota</taxon>
        <taxon>Flavobacteriia</taxon>
        <taxon>Flavobacteriales</taxon>
        <taxon>Flavobacteriaceae</taxon>
        <taxon>Flavobacterium</taxon>
    </lineage>
</organism>
<accession>A0A916XVJ6</accession>
<evidence type="ECO:0008006" key="3">
    <source>
        <dbReference type="Google" id="ProtNLM"/>
    </source>
</evidence>
<dbReference type="RefSeq" id="WP_188360581.1">
    <property type="nucleotide sequence ID" value="NZ_BMFG01000001.1"/>
</dbReference>
<reference evidence="1" key="2">
    <citation type="submission" date="2020-09" db="EMBL/GenBank/DDBJ databases">
        <authorList>
            <person name="Sun Q."/>
            <person name="Zhou Y."/>
        </authorList>
    </citation>
    <scope>NUCLEOTIDE SEQUENCE</scope>
    <source>
        <strain evidence="1">CGMCC 1.12506</strain>
    </source>
</reference>
<dbReference type="EMBL" id="BMFG01000001">
    <property type="protein sequence ID" value="GGD14098.1"/>
    <property type="molecule type" value="Genomic_DNA"/>
</dbReference>
<comment type="caution">
    <text evidence="1">The sequence shown here is derived from an EMBL/GenBank/DDBJ whole genome shotgun (WGS) entry which is preliminary data.</text>
</comment>
<evidence type="ECO:0000313" key="1">
    <source>
        <dbReference type="EMBL" id="GGD14098.1"/>
    </source>
</evidence>
<reference evidence="1" key="1">
    <citation type="journal article" date="2014" name="Int. J. Syst. Evol. Microbiol.">
        <title>Complete genome sequence of Corynebacterium casei LMG S-19264T (=DSM 44701T), isolated from a smear-ripened cheese.</title>
        <authorList>
            <consortium name="US DOE Joint Genome Institute (JGI-PGF)"/>
            <person name="Walter F."/>
            <person name="Albersmeier A."/>
            <person name="Kalinowski J."/>
            <person name="Ruckert C."/>
        </authorList>
    </citation>
    <scope>NUCLEOTIDE SEQUENCE</scope>
    <source>
        <strain evidence="1">CGMCC 1.12506</strain>
    </source>
</reference>
<keyword evidence="2" id="KW-1185">Reference proteome</keyword>
<dbReference type="InterPro" id="IPR015943">
    <property type="entry name" value="WD40/YVTN_repeat-like_dom_sf"/>
</dbReference>
<dbReference type="SUPFAM" id="SSF110296">
    <property type="entry name" value="Oligoxyloglucan reducing end-specific cellobiohydrolase"/>
    <property type="match status" value="1"/>
</dbReference>
<sequence>MKRAIFRVVIKIVLLVVTYLMTQVASGQEWLKVEALPEAEFTCIKVIAGKLYAISENQLYTSNDGENWQAETITSNFITPVSFEIFNNSIFIGTLLNGVFEKSLIPNSNWNQSLSGVSISSFAIHDGGLYLSTFGNGIFKNINGTFQNINYNLPTFSFNVNKVLSINNTLYAFAGGNGTYYSYNQNEPEWNVNYYFGNLAPGFIADDILKTNSNVVYVARGNTLLRSNDNAQTWSTDTIGLLNGINRMLYEGHQSTYVLSLQFNNYTRFQKRYSNLPLSSSWGAADELLEFYTYGMSEFGNKIFLATEKGVFFKIDNTLDITIPSPIDGPIKVYPIPTQSNEISFESDYVIDEVTVFDLNGRVVYNKVFNEKRGMIILSKKGIFMASFLIDSAYKYSTKISIN</sequence>
<name>A0A916XVJ6_9FLAO</name>
<dbReference type="Gene3D" id="2.130.10.10">
    <property type="entry name" value="YVTN repeat-like/Quinoprotein amine dehydrogenase"/>
    <property type="match status" value="1"/>
</dbReference>
<protein>
    <recommendedName>
        <fullName evidence="3">Por secretion system C-terminal sorting domain-containing protein</fullName>
    </recommendedName>
</protein>
<gene>
    <name evidence="1" type="ORF">GCM10011343_01430</name>
</gene>
<proteinExistence type="predicted"/>